<dbReference type="Proteomes" id="UP000070412">
    <property type="component" value="Unassembled WGS sequence"/>
</dbReference>
<gene>
    <name evidence="1" type="ORF">SSS_5612</name>
</gene>
<evidence type="ECO:0000313" key="1">
    <source>
        <dbReference type="EMBL" id="KAF7491980.1"/>
    </source>
</evidence>
<sequence length="186" mass="21745">MSLTRCLGNIIIKENYQNFIDLKHAANVPILCRPSVRSIPRDDSLLFLIIATSNLFETFEKHHNFLRGSVNDELLNIILELISEKNDLKIIPDLVCQEIFKFDNKDLAEIQTSLLTFTIDNNRNKSEDDLNQRNHRVDLRNSTFSIDHNRKQFQQNLIASDEITAYVDFGPLNRALELEMIDYHWK</sequence>
<reference evidence="1" key="2">
    <citation type="submission" date="2020-01" db="EMBL/GenBank/DDBJ databases">
        <authorList>
            <person name="Korhonen P.K.K."/>
            <person name="Guangxu M.G."/>
            <person name="Wang T.W."/>
            <person name="Stroehlein A.J.S."/>
            <person name="Young N.D."/>
            <person name="Ang C.-S.A."/>
            <person name="Fernando D.W.F."/>
            <person name="Lu H.L."/>
            <person name="Taylor S.T."/>
            <person name="Ehtesham M.E.M."/>
            <person name="Najaraj S.H.N."/>
            <person name="Harsha G.H.G."/>
            <person name="Madugundu A.M."/>
            <person name="Renuse S.R."/>
            <person name="Holt D.H."/>
            <person name="Pandey A.P."/>
            <person name="Papenfuss A.P."/>
            <person name="Gasser R.B.G."/>
            <person name="Fischer K.F."/>
        </authorList>
    </citation>
    <scope>NUCLEOTIDE SEQUENCE</scope>
    <source>
        <strain evidence="1">SSS_KF_BRIS2020</strain>
    </source>
</reference>
<keyword evidence="3" id="KW-1185">Reference proteome</keyword>
<name>A0A834R7L0_SARSC</name>
<reference evidence="2" key="3">
    <citation type="submission" date="2022-06" db="UniProtKB">
        <authorList>
            <consortium name="EnsemblMetazoa"/>
        </authorList>
    </citation>
    <scope>IDENTIFICATION</scope>
</reference>
<dbReference type="AlphaFoldDB" id="A0A834R7L0"/>
<dbReference type="InterPro" id="IPR036457">
    <property type="entry name" value="PPM-type-like_dom_sf"/>
</dbReference>
<reference evidence="3" key="1">
    <citation type="journal article" date="2020" name="PLoS Negl. Trop. Dis.">
        <title>High-quality nuclear genome for Sarcoptes scabiei-A critical resource for a neglected parasite.</title>
        <authorList>
            <person name="Korhonen P.K."/>
            <person name="Gasser R.B."/>
            <person name="Ma G."/>
            <person name="Wang T."/>
            <person name="Stroehlein A.J."/>
            <person name="Young N.D."/>
            <person name="Ang C.S."/>
            <person name="Fernando D.D."/>
            <person name="Lu H.C."/>
            <person name="Taylor S."/>
            <person name="Reynolds S.L."/>
            <person name="Mofiz E."/>
            <person name="Najaraj S.H."/>
            <person name="Gowda H."/>
            <person name="Madugundu A."/>
            <person name="Renuse S."/>
            <person name="Holt D."/>
            <person name="Pandey A."/>
            <person name="Papenfuss A.T."/>
            <person name="Fischer K."/>
        </authorList>
    </citation>
    <scope>NUCLEOTIDE SEQUENCE [LARGE SCALE GENOMIC DNA]</scope>
</reference>
<organism evidence="1">
    <name type="scientific">Sarcoptes scabiei</name>
    <name type="common">Itch mite</name>
    <name type="synonym">Acarus scabiei</name>
    <dbReference type="NCBI Taxonomy" id="52283"/>
    <lineage>
        <taxon>Eukaryota</taxon>
        <taxon>Metazoa</taxon>
        <taxon>Ecdysozoa</taxon>
        <taxon>Arthropoda</taxon>
        <taxon>Chelicerata</taxon>
        <taxon>Arachnida</taxon>
        <taxon>Acari</taxon>
        <taxon>Acariformes</taxon>
        <taxon>Sarcoptiformes</taxon>
        <taxon>Astigmata</taxon>
        <taxon>Psoroptidia</taxon>
        <taxon>Sarcoptoidea</taxon>
        <taxon>Sarcoptidae</taxon>
        <taxon>Sarcoptinae</taxon>
        <taxon>Sarcoptes</taxon>
    </lineage>
</organism>
<dbReference type="Gene3D" id="3.60.40.10">
    <property type="entry name" value="PPM-type phosphatase domain"/>
    <property type="match status" value="1"/>
</dbReference>
<dbReference type="EMBL" id="WVUK01000058">
    <property type="protein sequence ID" value="KAF7491980.1"/>
    <property type="molecule type" value="Genomic_DNA"/>
</dbReference>
<evidence type="ECO:0000313" key="3">
    <source>
        <dbReference type="Proteomes" id="UP000070412"/>
    </source>
</evidence>
<evidence type="ECO:0000313" key="2">
    <source>
        <dbReference type="EnsemblMetazoa" id="KAF7491980.1"/>
    </source>
</evidence>
<proteinExistence type="predicted"/>
<protein>
    <submittedName>
        <fullName evidence="1 2">Uncharacterized protein</fullName>
    </submittedName>
</protein>
<dbReference type="EnsemblMetazoa" id="SSS_5612s_mrna">
    <property type="protein sequence ID" value="KAF7491980.1"/>
    <property type="gene ID" value="SSS_5612"/>
</dbReference>
<accession>A0A834R7L0</accession>